<dbReference type="Proteomes" id="UP000523007">
    <property type="component" value="Unassembled WGS sequence"/>
</dbReference>
<dbReference type="AlphaFoldDB" id="A0A7W7W6C0"/>
<evidence type="ECO:0000313" key="2">
    <source>
        <dbReference type="Proteomes" id="UP000523007"/>
    </source>
</evidence>
<proteinExistence type="predicted"/>
<dbReference type="EMBL" id="JACHJT010000003">
    <property type="protein sequence ID" value="MBB4935668.1"/>
    <property type="molecule type" value="Genomic_DNA"/>
</dbReference>
<gene>
    <name evidence="1" type="ORF">F4561_006577</name>
</gene>
<reference evidence="1 2" key="1">
    <citation type="submission" date="2020-08" db="EMBL/GenBank/DDBJ databases">
        <title>Sequencing the genomes of 1000 actinobacteria strains.</title>
        <authorList>
            <person name="Klenk H.-P."/>
        </authorList>
    </citation>
    <scope>NUCLEOTIDE SEQUENCE [LARGE SCALE GENOMIC DNA]</scope>
    <source>
        <strain evidence="1 2">DSM 102030</strain>
    </source>
</reference>
<accession>A0A7W7W6C0</accession>
<comment type="caution">
    <text evidence="1">The sequence shown here is derived from an EMBL/GenBank/DDBJ whole genome shotgun (WGS) entry which is preliminary data.</text>
</comment>
<dbReference type="RefSeq" id="WP_184585437.1">
    <property type="nucleotide sequence ID" value="NZ_JACHJT010000003.1"/>
</dbReference>
<evidence type="ECO:0000313" key="1">
    <source>
        <dbReference type="EMBL" id="MBB4935668.1"/>
    </source>
</evidence>
<name>A0A7W7W6C0_9ACTN</name>
<keyword evidence="2" id="KW-1185">Reference proteome</keyword>
<organism evidence="1 2">
    <name type="scientific">Lipingzhangella halophila</name>
    <dbReference type="NCBI Taxonomy" id="1783352"/>
    <lineage>
        <taxon>Bacteria</taxon>
        <taxon>Bacillati</taxon>
        <taxon>Actinomycetota</taxon>
        <taxon>Actinomycetes</taxon>
        <taxon>Streptosporangiales</taxon>
        <taxon>Nocardiopsidaceae</taxon>
        <taxon>Lipingzhangella</taxon>
    </lineage>
</organism>
<protein>
    <submittedName>
        <fullName evidence="1">Uncharacterized protein</fullName>
    </submittedName>
</protein>
<sequence length="99" mass="10779">MARLRSLYVGTETTGDATQHKHILVLDGVTSDEAKGANIDPDGLKEAGLPPLLVFGYDVDLPDQSPNVVLDVTRDDTAMKDLIRKMVRADASVHPYAEF</sequence>